<comment type="caution">
    <text evidence="4">The sequence shown here is derived from an EMBL/GenBank/DDBJ whole genome shotgun (WGS) entry which is preliminary data.</text>
</comment>
<name>A0A6A2WP30_HIBSY</name>
<keyword evidence="1" id="KW-0863">Zinc-finger</keyword>
<gene>
    <name evidence="4" type="ORF">F3Y22_tig00113725pilonHSYRG00299</name>
</gene>
<dbReference type="OrthoDB" id="9451254at2759"/>
<organism evidence="4 5">
    <name type="scientific">Hibiscus syriacus</name>
    <name type="common">Rose of Sharon</name>
    <dbReference type="NCBI Taxonomy" id="106335"/>
    <lineage>
        <taxon>Eukaryota</taxon>
        <taxon>Viridiplantae</taxon>
        <taxon>Streptophyta</taxon>
        <taxon>Embryophyta</taxon>
        <taxon>Tracheophyta</taxon>
        <taxon>Spermatophyta</taxon>
        <taxon>Magnoliopsida</taxon>
        <taxon>eudicotyledons</taxon>
        <taxon>Gunneridae</taxon>
        <taxon>Pentapetalae</taxon>
        <taxon>rosids</taxon>
        <taxon>malvids</taxon>
        <taxon>Malvales</taxon>
        <taxon>Malvaceae</taxon>
        <taxon>Malvoideae</taxon>
        <taxon>Hibiscus</taxon>
    </lineage>
</organism>
<dbReference type="EMBL" id="VEPZ02001720">
    <property type="protein sequence ID" value="KAE8661441.1"/>
    <property type="molecule type" value="Genomic_DNA"/>
</dbReference>
<keyword evidence="5" id="KW-1185">Reference proteome</keyword>
<dbReference type="GO" id="GO:0008270">
    <property type="term" value="F:zinc ion binding"/>
    <property type="evidence" value="ECO:0007669"/>
    <property type="project" value="UniProtKB-KW"/>
</dbReference>
<accession>A0A6A2WP30</accession>
<dbReference type="SUPFAM" id="SSF57667">
    <property type="entry name" value="beta-beta-alpha zinc fingers"/>
    <property type="match status" value="1"/>
</dbReference>
<dbReference type="InterPro" id="IPR013087">
    <property type="entry name" value="Znf_C2H2_type"/>
</dbReference>
<dbReference type="PANTHER" id="PTHR46869">
    <property type="entry name" value="C2H2-LIKE ZINC FINGER PROTEIN"/>
    <property type="match status" value="1"/>
</dbReference>
<dbReference type="AlphaFoldDB" id="A0A6A2WP30"/>
<evidence type="ECO:0000256" key="1">
    <source>
        <dbReference type="PROSITE-ProRule" id="PRU00042"/>
    </source>
</evidence>
<evidence type="ECO:0000313" key="4">
    <source>
        <dbReference type="EMBL" id="KAE8661441.1"/>
    </source>
</evidence>
<dbReference type="PROSITE" id="PS00028">
    <property type="entry name" value="ZINC_FINGER_C2H2_1"/>
    <property type="match status" value="1"/>
</dbReference>
<keyword evidence="1" id="KW-0862">Zinc</keyword>
<keyword evidence="1" id="KW-0479">Metal-binding</keyword>
<dbReference type="PANTHER" id="PTHR46869:SF1">
    <property type="entry name" value="C2H2-LIKE ZINC FINGER PROTEIN"/>
    <property type="match status" value="1"/>
</dbReference>
<feature type="compositionally biased region" description="Polar residues" evidence="2">
    <location>
        <begin position="1"/>
        <end position="13"/>
    </location>
</feature>
<evidence type="ECO:0000259" key="3">
    <source>
        <dbReference type="PROSITE" id="PS50157"/>
    </source>
</evidence>
<feature type="domain" description="C2H2-type" evidence="3">
    <location>
        <begin position="171"/>
        <end position="198"/>
    </location>
</feature>
<evidence type="ECO:0000256" key="2">
    <source>
        <dbReference type="SAM" id="MobiDB-lite"/>
    </source>
</evidence>
<reference evidence="4" key="1">
    <citation type="submission" date="2019-09" db="EMBL/GenBank/DDBJ databases">
        <title>Draft genome information of white flower Hibiscus syriacus.</title>
        <authorList>
            <person name="Kim Y.-M."/>
        </authorList>
    </citation>
    <scope>NUCLEOTIDE SEQUENCE [LARGE SCALE GENOMIC DNA]</scope>
    <source>
        <strain evidence="4">YM2019G1</strain>
    </source>
</reference>
<dbReference type="PROSITE" id="PS50157">
    <property type="entry name" value="ZINC_FINGER_C2H2_2"/>
    <property type="match status" value="1"/>
</dbReference>
<dbReference type="InterPro" id="IPR036236">
    <property type="entry name" value="Znf_C2H2_sf"/>
</dbReference>
<dbReference type="Proteomes" id="UP000436088">
    <property type="component" value="Unassembled WGS sequence"/>
</dbReference>
<protein>
    <recommendedName>
        <fullName evidence="3">C2H2-type domain-containing protein</fullName>
    </recommendedName>
</protein>
<sequence length="216" mass="24115">MDSQSDTETSTSPGKRRSKRVKYKAIGVQWSNSDNMGNGSSSVSEIVKGLNSVVDYLENNSIVLEDKSSSIDVISLENAMKCVSNELKEPAEAETCHSSENSDSGYFRFGPKKVESDEVDGFRKNIESKKLKMVSGSEFDATYWKRSSKFKYDLRINGKDAYCSPRKGSKYECLTCNKTFDSHRTLGGHRASHTKVNDCNDSIHESYENSLAGCRH</sequence>
<evidence type="ECO:0000313" key="5">
    <source>
        <dbReference type="Proteomes" id="UP000436088"/>
    </source>
</evidence>
<feature type="region of interest" description="Disordered" evidence="2">
    <location>
        <begin position="1"/>
        <end position="22"/>
    </location>
</feature>
<proteinExistence type="predicted"/>